<dbReference type="PANTHER" id="PTHR24271">
    <property type="entry name" value="KALLIKREIN-RELATED"/>
    <property type="match status" value="1"/>
</dbReference>
<protein>
    <submittedName>
        <fullName evidence="5">Granzyme F</fullName>
    </submittedName>
</protein>
<proteinExistence type="predicted"/>
<name>M7ATX8_CHEMY</name>
<dbReference type="InterPro" id="IPR043504">
    <property type="entry name" value="Peptidase_S1_PA_chymotrypsin"/>
</dbReference>
<evidence type="ECO:0000256" key="2">
    <source>
        <dbReference type="ARBA" id="ARBA00023145"/>
    </source>
</evidence>
<dbReference type="Proteomes" id="UP000031443">
    <property type="component" value="Unassembled WGS sequence"/>
</dbReference>
<accession>M7ATX8</accession>
<keyword evidence="2" id="KW-0865">Zymogen</keyword>
<dbReference type="InterPro" id="IPR009003">
    <property type="entry name" value="Peptidase_S1_PA"/>
</dbReference>
<dbReference type="PRINTS" id="PR00722">
    <property type="entry name" value="CHYMOTRYPSIN"/>
</dbReference>
<dbReference type="SMART" id="SM00020">
    <property type="entry name" value="Tryp_SPc"/>
    <property type="match status" value="1"/>
</dbReference>
<keyword evidence="6" id="KW-1185">Reference proteome</keyword>
<evidence type="ECO:0000259" key="4">
    <source>
        <dbReference type="PROSITE" id="PS50240"/>
    </source>
</evidence>
<sequence length="250" mass="27826">MIKWPLFIGKGDMGEKCTSSSTKSLGCLSMEFLFPQPQLETFIEEEKVLSEGGEAAPNDLSLSLYPWHSQHRKYKGSSIGLGERILPEGNSAMRLLSSWEPIRPGEWKRQKVPMCHQIPHPQYNEETDDNDIMLLQLAKRVKLNRGVKTIALPQASERVKPGTVYSLAGWGRTRSKSESTLAMLQEVDVVVMKDAACPKKRNGTYHGDSGGPLVCGKQPRASSLGEPPGVYTSVSTFIPWIQETMKRLQP</sequence>
<keyword evidence="3" id="KW-1015">Disulfide bond</keyword>
<dbReference type="CDD" id="cd00190">
    <property type="entry name" value="Tryp_SPc"/>
    <property type="match status" value="1"/>
</dbReference>
<feature type="domain" description="Peptidase S1" evidence="4">
    <location>
        <begin position="50"/>
        <end position="246"/>
    </location>
</feature>
<keyword evidence="1" id="KW-0732">Signal</keyword>
<dbReference type="GO" id="GO:0004252">
    <property type="term" value="F:serine-type endopeptidase activity"/>
    <property type="evidence" value="ECO:0007669"/>
    <property type="project" value="InterPro"/>
</dbReference>
<gene>
    <name evidence="5" type="ORF">UY3_16503</name>
</gene>
<dbReference type="PROSITE" id="PS50240">
    <property type="entry name" value="TRYPSIN_DOM"/>
    <property type="match status" value="1"/>
</dbReference>
<dbReference type="PANTHER" id="PTHR24271:SF81">
    <property type="entry name" value="GRANZYME B"/>
    <property type="match status" value="1"/>
</dbReference>
<organism evidence="5 6">
    <name type="scientific">Chelonia mydas</name>
    <name type="common">Green sea-turtle</name>
    <name type="synonym">Chelonia agassizi</name>
    <dbReference type="NCBI Taxonomy" id="8469"/>
    <lineage>
        <taxon>Eukaryota</taxon>
        <taxon>Metazoa</taxon>
        <taxon>Chordata</taxon>
        <taxon>Craniata</taxon>
        <taxon>Vertebrata</taxon>
        <taxon>Euteleostomi</taxon>
        <taxon>Archelosauria</taxon>
        <taxon>Testudinata</taxon>
        <taxon>Testudines</taxon>
        <taxon>Cryptodira</taxon>
        <taxon>Durocryptodira</taxon>
        <taxon>Americhelydia</taxon>
        <taxon>Chelonioidea</taxon>
        <taxon>Cheloniidae</taxon>
        <taxon>Chelonia</taxon>
    </lineage>
</organism>
<evidence type="ECO:0000256" key="3">
    <source>
        <dbReference type="ARBA" id="ARBA00023157"/>
    </source>
</evidence>
<dbReference type="Gene3D" id="2.40.10.10">
    <property type="entry name" value="Trypsin-like serine proteases"/>
    <property type="match status" value="3"/>
</dbReference>
<dbReference type="STRING" id="8469.M7ATX8"/>
<dbReference type="InterPro" id="IPR001314">
    <property type="entry name" value="Peptidase_S1A"/>
</dbReference>
<dbReference type="GO" id="GO:0006508">
    <property type="term" value="P:proteolysis"/>
    <property type="evidence" value="ECO:0007669"/>
    <property type="project" value="InterPro"/>
</dbReference>
<evidence type="ECO:0000256" key="1">
    <source>
        <dbReference type="ARBA" id="ARBA00022729"/>
    </source>
</evidence>
<reference evidence="6" key="1">
    <citation type="journal article" date="2013" name="Nat. Genet.">
        <title>The draft genomes of soft-shell turtle and green sea turtle yield insights into the development and evolution of the turtle-specific body plan.</title>
        <authorList>
            <person name="Wang Z."/>
            <person name="Pascual-Anaya J."/>
            <person name="Zadissa A."/>
            <person name="Li W."/>
            <person name="Niimura Y."/>
            <person name="Huang Z."/>
            <person name="Li C."/>
            <person name="White S."/>
            <person name="Xiong Z."/>
            <person name="Fang D."/>
            <person name="Wang B."/>
            <person name="Ming Y."/>
            <person name="Chen Y."/>
            <person name="Zheng Y."/>
            <person name="Kuraku S."/>
            <person name="Pignatelli M."/>
            <person name="Herrero J."/>
            <person name="Beal K."/>
            <person name="Nozawa M."/>
            <person name="Li Q."/>
            <person name="Wang J."/>
            <person name="Zhang H."/>
            <person name="Yu L."/>
            <person name="Shigenobu S."/>
            <person name="Wang J."/>
            <person name="Liu J."/>
            <person name="Flicek P."/>
            <person name="Searle S."/>
            <person name="Wang J."/>
            <person name="Kuratani S."/>
            <person name="Yin Y."/>
            <person name="Aken B."/>
            <person name="Zhang G."/>
            <person name="Irie N."/>
        </authorList>
    </citation>
    <scope>NUCLEOTIDE SEQUENCE [LARGE SCALE GENOMIC DNA]</scope>
</reference>
<dbReference type="AlphaFoldDB" id="M7ATX8"/>
<dbReference type="EMBL" id="KB580108">
    <property type="protein sequence ID" value="EMP26405.1"/>
    <property type="molecule type" value="Genomic_DNA"/>
</dbReference>
<evidence type="ECO:0000313" key="6">
    <source>
        <dbReference type="Proteomes" id="UP000031443"/>
    </source>
</evidence>
<dbReference type="InterPro" id="IPR001254">
    <property type="entry name" value="Trypsin_dom"/>
</dbReference>
<dbReference type="PROSITE" id="PS00135">
    <property type="entry name" value="TRYPSIN_SER"/>
    <property type="match status" value="1"/>
</dbReference>
<dbReference type="SUPFAM" id="SSF50494">
    <property type="entry name" value="Trypsin-like serine proteases"/>
    <property type="match status" value="1"/>
</dbReference>
<dbReference type="Pfam" id="PF00089">
    <property type="entry name" value="Trypsin"/>
    <property type="match status" value="1"/>
</dbReference>
<evidence type="ECO:0000313" key="5">
    <source>
        <dbReference type="EMBL" id="EMP26405.1"/>
    </source>
</evidence>
<dbReference type="InterPro" id="IPR033116">
    <property type="entry name" value="TRYPSIN_SER"/>
</dbReference>